<dbReference type="Proteomes" id="UP000024635">
    <property type="component" value="Unassembled WGS sequence"/>
</dbReference>
<dbReference type="Pfam" id="PF03125">
    <property type="entry name" value="Sre"/>
    <property type="match status" value="1"/>
</dbReference>
<feature type="transmembrane region" description="Helical" evidence="2">
    <location>
        <begin position="111"/>
        <end position="136"/>
    </location>
</feature>
<keyword evidence="2" id="KW-0472">Membrane</keyword>
<sequence length="275" mass="30355">MTSSSEGDGLCSQSSALVFGAFTVASYMVSSSMLIAACALVLMSRKVFHVFFSALFTLALAFYVVCNALNVASSILLFLDHYSPTLYKALDIAYQGAYVYTTCNRSGASDLILFILAILIIASLTILLLINRKLILSFRGGRRSLSTRYQLTENVRALRLAVPVVVLDTLVTSADLIASNFFDIAVEFEPKKCSTHAHYLLFYIVFRLASVAFELCIPVAIVRHESLSKVLSAYCHKREVHLGKEKRAVTITNVLGMNIQGGNDDHFGQLRQQWS</sequence>
<keyword evidence="2" id="KW-1133">Transmembrane helix</keyword>
<dbReference type="PANTHER" id="PTHR47518:SF9">
    <property type="entry name" value="SERPENTINE RECEPTOR, CLASS T"/>
    <property type="match status" value="1"/>
</dbReference>
<dbReference type="GO" id="GO:0007606">
    <property type="term" value="P:sensory perception of chemical stimulus"/>
    <property type="evidence" value="ECO:0007669"/>
    <property type="project" value="InterPro"/>
</dbReference>
<comment type="caution">
    <text evidence="3">The sequence shown here is derived from an EMBL/GenBank/DDBJ whole genome shotgun (WGS) entry which is preliminary data.</text>
</comment>
<feature type="transmembrane region" description="Helical" evidence="2">
    <location>
        <begin position="16"/>
        <end position="42"/>
    </location>
</feature>
<feature type="transmembrane region" description="Helical" evidence="2">
    <location>
        <begin position="54"/>
        <end position="79"/>
    </location>
</feature>
<name>A0A016TD56_9BILA</name>
<dbReference type="GO" id="GO:0016020">
    <property type="term" value="C:membrane"/>
    <property type="evidence" value="ECO:0007669"/>
    <property type="project" value="InterPro"/>
</dbReference>
<accession>A0A016TD56</accession>
<evidence type="ECO:0000256" key="2">
    <source>
        <dbReference type="SAM" id="Phobius"/>
    </source>
</evidence>
<dbReference type="AlphaFoldDB" id="A0A016TD56"/>
<dbReference type="InterPro" id="IPR004151">
    <property type="entry name" value="7TM_GPCR_serpentine_rcpt_Sre"/>
</dbReference>
<organism evidence="3 4">
    <name type="scientific">Ancylostoma ceylanicum</name>
    <dbReference type="NCBI Taxonomy" id="53326"/>
    <lineage>
        <taxon>Eukaryota</taxon>
        <taxon>Metazoa</taxon>
        <taxon>Ecdysozoa</taxon>
        <taxon>Nematoda</taxon>
        <taxon>Chromadorea</taxon>
        <taxon>Rhabditida</taxon>
        <taxon>Rhabditina</taxon>
        <taxon>Rhabditomorpha</taxon>
        <taxon>Strongyloidea</taxon>
        <taxon>Ancylostomatidae</taxon>
        <taxon>Ancylostomatinae</taxon>
        <taxon>Ancylostoma</taxon>
    </lineage>
</organism>
<feature type="transmembrane region" description="Helical" evidence="2">
    <location>
        <begin position="199"/>
        <end position="222"/>
    </location>
</feature>
<evidence type="ECO:0000313" key="3">
    <source>
        <dbReference type="EMBL" id="EYC00612.1"/>
    </source>
</evidence>
<evidence type="ECO:0000313" key="4">
    <source>
        <dbReference type="Proteomes" id="UP000024635"/>
    </source>
</evidence>
<dbReference type="EMBL" id="JARK01001450">
    <property type="protein sequence ID" value="EYC00612.1"/>
    <property type="molecule type" value="Genomic_DNA"/>
</dbReference>
<comment type="similarity">
    <text evidence="1">Belongs to the nematode receptor-like protein sre family.</text>
</comment>
<protein>
    <recommendedName>
        <fullName evidence="5">G-protein coupled receptors family 1 profile domain-containing protein</fullName>
    </recommendedName>
</protein>
<dbReference type="InterPro" id="IPR052854">
    <property type="entry name" value="Serpentine_rcpt_epsilon"/>
</dbReference>
<gene>
    <name evidence="3" type="primary">Acey_s0114.g439</name>
    <name evidence="3" type="ORF">Y032_0114g439</name>
</gene>
<keyword evidence="2" id="KW-0812">Transmembrane</keyword>
<keyword evidence="4" id="KW-1185">Reference proteome</keyword>
<evidence type="ECO:0008006" key="5">
    <source>
        <dbReference type="Google" id="ProtNLM"/>
    </source>
</evidence>
<reference evidence="4" key="1">
    <citation type="journal article" date="2015" name="Nat. Genet.">
        <title>The genome and transcriptome of the zoonotic hookworm Ancylostoma ceylanicum identify infection-specific gene families.</title>
        <authorList>
            <person name="Schwarz E.M."/>
            <person name="Hu Y."/>
            <person name="Antoshechkin I."/>
            <person name="Miller M.M."/>
            <person name="Sternberg P.W."/>
            <person name="Aroian R.V."/>
        </authorList>
    </citation>
    <scope>NUCLEOTIDE SEQUENCE</scope>
    <source>
        <strain evidence="4">HY135</strain>
    </source>
</reference>
<dbReference type="PANTHER" id="PTHR47518">
    <property type="entry name" value="SERPENTINE RECEPTOR CLASS EPSILON-13-RELATED"/>
    <property type="match status" value="1"/>
</dbReference>
<proteinExistence type="inferred from homology"/>
<evidence type="ECO:0000256" key="1">
    <source>
        <dbReference type="ARBA" id="ARBA00006803"/>
    </source>
</evidence>